<evidence type="ECO:0000256" key="5">
    <source>
        <dbReference type="ARBA" id="ARBA00022723"/>
    </source>
</evidence>
<evidence type="ECO:0000256" key="6">
    <source>
        <dbReference type="ARBA" id="ARBA00023002"/>
    </source>
</evidence>
<keyword evidence="5 9" id="KW-0479">Metal-binding</keyword>
<evidence type="ECO:0000313" key="11">
    <source>
        <dbReference type="EMBL" id="GLB38855.1"/>
    </source>
</evidence>
<dbReference type="GO" id="GO:0005506">
    <property type="term" value="F:iron ion binding"/>
    <property type="evidence" value="ECO:0007669"/>
    <property type="project" value="InterPro"/>
</dbReference>
<feature type="binding site" description="axial binding residue" evidence="9">
    <location>
        <position position="446"/>
    </location>
    <ligand>
        <name>heme</name>
        <dbReference type="ChEBI" id="CHEBI:30413"/>
    </ligand>
    <ligandPart>
        <name>Fe</name>
        <dbReference type="ChEBI" id="CHEBI:18248"/>
    </ligandPart>
</feature>
<keyword evidence="12" id="KW-1185">Reference proteome</keyword>
<evidence type="ECO:0008006" key="13">
    <source>
        <dbReference type="Google" id="ProtNLM"/>
    </source>
</evidence>
<dbReference type="AlphaFoldDB" id="A0A9P3PMZ2"/>
<sequence>MSNAVQNLSWVLDSPIVLGLLGATSIIALLDWSTRPSNPPGLPGPRGWPVVGNLFQRGSDSADTYHQWSRIYGPVFKIRLGSKSFVVINGAAAGEELLGSSKYASLFQSRPIMHTVGKLLGVASKKTVTLGTSPYDDELKVKRRLAIASVSPSTTKTYEDVIIRAAQYFVRRFADASKHGDPVDALPIFFDGAAVLAITVFCGASVQEVADLIKGFPFPMKRLGQVRNINGHPRDFLPFLRILPNSKTFNEAVAVAHYRNAKLVVLLERIRRLHEEGKAPSCTAVAILKEKKAEISEEALTSVANSMVSSGMDSHMPNTLLWGLGVLASYKDIQAKAYEAVLRQEKLGDAAPIERDNYLYAFVKEVGRFYTTFRLGLARETIGKDVVWNGYFIPEGTAVLTNLHAMNRDPERFVNPDKFYPERYMSGPEAERTVPHYGFGIGRRNCPAVDLVHKELYTVFKHILLHWSLDVYDGEREFDAVTGCADGLGFNQAPKPYRVTMTVRDQAKLDAYLNMEL</sequence>
<organism evidence="11 12">
    <name type="scientific">Lyophyllum shimeji</name>
    <name type="common">Hon-shimeji</name>
    <name type="synonym">Tricholoma shimeji</name>
    <dbReference type="NCBI Taxonomy" id="47721"/>
    <lineage>
        <taxon>Eukaryota</taxon>
        <taxon>Fungi</taxon>
        <taxon>Dikarya</taxon>
        <taxon>Basidiomycota</taxon>
        <taxon>Agaricomycotina</taxon>
        <taxon>Agaricomycetes</taxon>
        <taxon>Agaricomycetidae</taxon>
        <taxon>Agaricales</taxon>
        <taxon>Tricholomatineae</taxon>
        <taxon>Lyophyllaceae</taxon>
        <taxon>Lyophyllum</taxon>
    </lineage>
</organism>
<keyword evidence="8 10" id="KW-0503">Monooxygenase</keyword>
<comment type="similarity">
    <text evidence="3 10">Belongs to the cytochrome P450 family.</text>
</comment>
<dbReference type="GO" id="GO:0020037">
    <property type="term" value="F:heme binding"/>
    <property type="evidence" value="ECO:0007669"/>
    <property type="project" value="InterPro"/>
</dbReference>
<evidence type="ECO:0000256" key="9">
    <source>
        <dbReference type="PIRSR" id="PIRSR602401-1"/>
    </source>
</evidence>
<comment type="cofactor">
    <cofactor evidence="1 9">
        <name>heme</name>
        <dbReference type="ChEBI" id="CHEBI:30413"/>
    </cofactor>
</comment>
<reference evidence="11" key="1">
    <citation type="submission" date="2022-07" db="EMBL/GenBank/DDBJ databases">
        <title>The genome of Lyophyllum shimeji provides insight into the initial evolution of ectomycorrhizal fungal genome.</title>
        <authorList>
            <person name="Kobayashi Y."/>
            <person name="Shibata T."/>
            <person name="Hirakawa H."/>
            <person name="Shigenobu S."/>
            <person name="Nishiyama T."/>
            <person name="Yamada A."/>
            <person name="Hasebe M."/>
            <person name="Kawaguchi M."/>
        </authorList>
    </citation>
    <scope>NUCLEOTIDE SEQUENCE</scope>
    <source>
        <strain evidence="11">AT787</strain>
    </source>
</reference>
<dbReference type="PANTHER" id="PTHR46300:SF6">
    <property type="entry name" value="CYTOCHROME P450 2C30"/>
    <property type="match status" value="1"/>
</dbReference>
<dbReference type="SUPFAM" id="SSF48264">
    <property type="entry name" value="Cytochrome P450"/>
    <property type="match status" value="1"/>
</dbReference>
<dbReference type="InterPro" id="IPR017972">
    <property type="entry name" value="Cyt_P450_CS"/>
</dbReference>
<evidence type="ECO:0000256" key="7">
    <source>
        <dbReference type="ARBA" id="ARBA00023004"/>
    </source>
</evidence>
<keyword evidence="4 9" id="KW-0349">Heme</keyword>
<comment type="caution">
    <text evidence="11">The sequence shown here is derived from an EMBL/GenBank/DDBJ whole genome shotgun (WGS) entry which is preliminary data.</text>
</comment>
<proteinExistence type="inferred from homology"/>
<evidence type="ECO:0000313" key="12">
    <source>
        <dbReference type="Proteomes" id="UP001063166"/>
    </source>
</evidence>
<evidence type="ECO:0000256" key="4">
    <source>
        <dbReference type="ARBA" id="ARBA00022617"/>
    </source>
</evidence>
<dbReference type="GO" id="GO:0016705">
    <property type="term" value="F:oxidoreductase activity, acting on paired donors, with incorporation or reduction of molecular oxygen"/>
    <property type="evidence" value="ECO:0007669"/>
    <property type="project" value="InterPro"/>
</dbReference>
<dbReference type="GO" id="GO:0004497">
    <property type="term" value="F:monooxygenase activity"/>
    <property type="evidence" value="ECO:0007669"/>
    <property type="project" value="UniProtKB-KW"/>
</dbReference>
<dbReference type="Proteomes" id="UP001063166">
    <property type="component" value="Unassembled WGS sequence"/>
</dbReference>
<dbReference type="EMBL" id="BRPK01000006">
    <property type="protein sequence ID" value="GLB38855.1"/>
    <property type="molecule type" value="Genomic_DNA"/>
</dbReference>
<evidence type="ECO:0000256" key="1">
    <source>
        <dbReference type="ARBA" id="ARBA00001971"/>
    </source>
</evidence>
<dbReference type="InterPro" id="IPR002401">
    <property type="entry name" value="Cyt_P450_E_grp-I"/>
</dbReference>
<evidence type="ECO:0000256" key="3">
    <source>
        <dbReference type="ARBA" id="ARBA00010617"/>
    </source>
</evidence>
<dbReference type="PANTHER" id="PTHR46300">
    <property type="entry name" value="P450, PUTATIVE (EUROFUNG)-RELATED-RELATED"/>
    <property type="match status" value="1"/>
</dbReference>
<evidence type="ECO:0000256" key="2">
    <source>
        <dbReference type="ARBA" id="ARBA00005179"/>
    </source>
</evidence>
<accession>A0A9P3PMZ2</accession>
<keyword evidence="6 10" id="KW-0560">Oxidoreductase</keyword>
<name>A0A9P3PMZ2_LYOSH</name>
<evidence type="ECO:0000256" key="8">
    <source>
        <dbReference type="ARBA" id="ARBA00023033"/>
    </source>
</evidence>
<dbReference type="InterPro" id="IPR050364">
    <property type="entry name" value="Cytochrome_P450_fung"/>
</dbReference>
<dbReference type="PROSITE" id="PS00086">
    <property type="entry name" value="CYTOCHROME_P450"/>
    <property type="match status" value="1"/>
</dbReference>
<evidence type="ECO:0000256" key="10">
    <source>
        <dbReference type="RuleBase" id="RU000461"/>
    </source>
</evidence>
<dbReference type="InterPro" id="IPR001128">
    <property type="entry name" value="Cyt_P450"/>
</dbReference>
<comment type="pathway">
    <text evidence="2">Secondary metabolite biosynthesis.</text>
</comment>
<dbReference type="OrthoDB" id="1055148at2759"/>
<gene>
    <name evidence="11" type="ORF">LshimejAT787_0600170</name>
</gene>
<keyword evidence="7 9" id="KW-0408">Iron</keyword>
<dbReference type="InterPro" id="IPR036396">
    <property type="entry name" value="Cyt_P450_sf"/>
</dbReference>
<dbReference type="Gene3D" id="1.10.630.10">
    <property type="entry name" value="Cytochrome P450"/>
    <property type="match status" value="1"/>
</dbReference>
<dbReference type="PRINTS" id="PR00463">
    <property type="entry name" value="EP450I"/>
</dbReference>
<protein>
    <recommendedName>
        <fullName evidence="13">Cytochrome P450</fullName>
    </recommendedName>
</protein>
<dbReference type="Pfam" id="PF00067">
    <property type="entry name" value="p450"/>
    <property type="match status" value="1"/>
</dbReference>